<evidence type="ECO:0000313" key="3">
    <source>
        <dbReference type="Proteomes" id="UP001642484"/>
    </source>
</evidence>
<organism evidence="2 3">
    <name type="scientific">Durusdinium trenchii</name>
    <dbReference type="NCBI Taxonomy" id="1381693"/>
    <lineage>
        <taxon>Eukaryota</taxon>
        <taxon>Sar</taxon>
        <taxon>Alveolata</taxon>
        <taxon>Dinophyceae</taxon>
        <taxon>Suessiales</taxon>
        <taxon>Symbiodiniaceae</taxon>
        <taxon>Durusdinium</taxon>
    </lineage>
</organism>
<dbReference type="EMBL" id="CAXAMN010026872">
    <property type="protein sequence ID" value="CAK9106370.1"/>
    <property type="molecule type" value="Genomic_DNA"/>
</dbReference>
<comment type="caution">
    <text evidence="2">The sequence shown here is derived from an EMBL/GenBank/DDBJ whole genome shotgun (WGS) entry which is preliminary data.</text>
</comment>
<accession>A0ABP0S215</accession>
<dbReference type="Proteomes" id="UP001642484">
    <property type="component" value="Unassembled WGS sequence"/>
</dbReference>
<keyword evidence="3" id="KW-1185">Reference proteome</keyword>
<evidence type="ECO:0000256" key="1">
    <source>
        <dbReference type="SAM" id="MobiDB-lite"/>
    </source>
</evidence>
<feature type="region of interest" description="Disordered" evidence="1">
    <location>
        <begin position="1"/>
        <end position="20"/>
    </location>
</feature>
<proteinExistence type="predicted"/>
<gene>
    <name evidence="2" type="ORF">CCMP2556_LOCUS49723</name>
</gene>
<reference evidence="2 3" key="1">
    <citation type="submission" date="2024-02" db="EMBL/GenBank/DDBJ databases">
        <authorList>
            <person name="Chen Y."/>
            <person name="Shah S."/>
            <person name="Dougan E. K."/>
            <person name="Thang M."/>
            <person name="Chan C."/>
        </authorList>
    </citation>
    <scope>NUCLEOTIDE SEQUENCE [LARGE SCALE GENOMIC DNA]</scope>
</reference>
<protein>
    <submittedName>
        <fullName evidence="2">Uncharacterized protein</fullName>
    </submittedName>
</protein>
<name>A0ABP0S215_9DINO</name>
<sequence>MVKGLKAHRSEEHRPEPSLTDAQKRFSALHNKSNYMKEASARIFFLALATIAKCNPLVALLENVVGLLRVWDKARPLGTPKNKVNQICSFSGMGSLAKAGEVWVLGGQGNSDSYTHNVPCNQLFFLA</sequence>
<evidence type="ECO:0000313" key="2">
    <source>
        <dbReference type="EMBL" id="CAK9106370.1"/>
    </source>
</evidence>